<dbReference type="InterPro" id="IPR000152">
    <property type="entry name" value="EGF-type_Asp/Asn_hydroxyl_site"/>
</dbReference>
<dbReference type="Gene3D" id="2.10.25.10">
    <property type="entry name" value="Laminin"/>
    <property type="match status" value="5"/>
</dbReference>
<keyword evidence="5" id="KW-0325">Glycoprotein</keyword>
<feature type="disulfide bond" evidence="6">
    <location>
        <begin position="135"/>
        <end position="144"/>
    </location>
</feature>
<evidence type="ECO:0000256" key="1">
    <source>
        <dbReference type="ARBA" id="ARBA00022536"/>
    </source>
</evidence>
<sequence>MGGSPPRPLQDLENDYKCTCPQGFYGKNCEISAMTCADGPCFNGGTCMEKHFGGYTCRCPLNYHGSNCEKKIDRCSNNPCLNGARCLDLGRSVLCKCYPGFAGSRCELNIDDCACNPCANGGTCIDGPNSYSCSCTLGYGGKDCSVRMDACISSPCQNSGTCYTHFSGHVCECPAGFMGSSCEFRVQLPTPVSSQWMAEGPFPTAMAVSFALGLLTLLLAACAILVVLRHMRNGPHPLKSRVCNDLAAVNNFRDRDNCLLSRGCFKVSNKEARFHRDRFNCKRKLLDQSYESICKKLDNKPSEPSWPVAAECPKDGAYHPIYIIPGQVEPCVYATEV</sequence>
<dbReference type="GO" id="GO:0005112">
    <property type="term" value="F:Notch binding"/>
    <property type="evidence" value="ECO:0007669"/>
    <property type="project" value="TreeGrafter"/>
</dbReference>
<dbReference type="GO" id="GO:0007219">
    <property type="term" value="P:Notch signaling pathway"/>
    <property type="evidence" value="ECO:0007669"/>
    <property type="project" value="TreeGrafter"/>
</dbReference>
<evidence type="ECO:0000313" key="10">
    <source>
        <dbReference type="Proteomes" id="UP001474421"/>
    </source>
</evidence>
<dbReference type="InterPro" id="IPR001881">
    <property type="entry name" value="EGF-like_Ca-bd_dom"/>
</dbReference>
<keyword evidence="7" id="KW-0472">Membrane</keyword>
<dbReference type="InterPro" id="IPR000742">
    <property type="entry name" value="EGF"/>
</dbReference>
<dbReference type="Proteomes" id="UP001474421">
    <property type="component" value="Unassembled WGS sequence"/>
</dbReference>
<dbReference type="SUPFAM" id="SSF57196">
    <property type="entry name" value="EGF/Laminin"/>
    <property type="match status" value="1"/>
</dbReference>
<feature type="transmembrane region" description="Helical" evidence="7">
    <location>
        <begin position="205"/>
        <end position="228"/>
    </location>
</feature>
<name>A0AAW1AWR1_CROAD</name>
<evidence type="ECO:0000259" key="8">
    <source>
        <dbReference type="PROSITE" id="PS50026"/>
    </source>
</evidence>
<evidence type="ECO:0000256" key="3">
    <source>
        <dbReference type="ARBA" id="ARBA00022737"/>
    </source>
</evidence>
<evidence type="ECO:0000256" key="4">
    <source>
        <dbReference type="ARBA" id="ARBA00023157"/>
    </source>
</evidence>
<dbReference type="Pfam" id="PF00008">
    <property type="entry name" value="EGF"/>
    <property type="match status" value="3"/>
</dbReference>
<dbReference type="GO" id="GO:0005509">
    <property type="term" value="F:calcium ion binding"/>
    <property type="evidence" value="ECO:0007669"/>
    <property type="project" value="InterPro"/>
</dbReference>
<dbReference type="InterPro" id="IPR009030">
    <property type="entry name" value="Growth_fac_rcpt_cys_sf"/>
</dbReference>
<feature type="disulfide bond" evidence="6">
    <location>
        <begin position="59"/>
        <end position="68"/>
    </location>
</feature>
<dbReference type="PROSITE" id="PS00022">
    <property type="entry name" value="EGF_1"/>
    <property type="match status" value="6"/>
</dbReference>
<dbReference type="PRINTS" id="PR00010">
    <property type="entry name" value="EGFBLOOD"/>
</dbReference>
<feature type="disulfide bond" evidence="6">
    <location>
        <begin position="20"/>
        <end position="29"/>
    </location>
</feature>
<keyword evidence="10" id="KW-1185">Reference proteome</keyword>
<evidence type="ECO:0000256" key="5">
    <source>
        <dbReference type="ARBA" id="ARBA00023180"/>
    </source>
</evidence>
<dbReference type="PROSITE" id="PS00010">
    <property type="entry name" value="ASX_HYDROXYL"/>
    <property type="match status" value="1"/>
</dbReference>
<keyword evidence="1 6" id="KW-0245">EGF-like domain</keyword>
<dbReference type="Pfam" id="PF12661">
    <property type="entry name" value="hEGF"/>
    <property type="match status" value="2"/>
</dbReference>
<dbReference type="SMART" id="SM00179">
    <property type="entry name" value="EGF_CA"/>
    <property type="match status" value="4"/>
</dbReference>
<comment type="caution">
    <text evidence="9">The sequence shown here is derived from an EMBL/GenBank/DDBJ whole genome shotgun (WGS) entry which is preliminary data.</text>
</comment>
<evidence type="ECO:0000256" key="6">
    <source>
        <dbReference type="PROSITE-ProRule" id="PRU00076"/>
    </source>
</evidence>
<accession>A0AAW1AWR1</accession>
<dbReference type="InterPro" id="IPR018097">
    <property type="entry name" value="EGF_Ca-bd_CS"/>
</dbReference>
<feature type="domain" description="EGF-like" evidence="8">
    <location>
        <begin position="32"/>
        <end position="69"/>
    </location>
</feature>
<dbReference type="EMBL" id="JAOTOJ010000011">
    <property type="protein sequence ID" value="KAK9394262.1"/>
    <property type="molecule type" value="Genomic_DNA"/>
</dbReference>
<dbReference type="PANTHER" id="PTHR12916">
    <property type="entry name" value="CYTOCHROME C OXIDASE POLYPEPTIDE VIC-2"/>
    <property type="match status" value="1"/>
</dbReference>
<keyword evidence="7" id="KW-1133">Transmembrane helix</keyword>
<dbReference type="FunFam" id="2.10.25.10:FF:000255">
    <property type="entry name" value="Sushi, nidogen and EGF-like domains 1"/>
    <property type="match status" value="1"/>
</dbReference>
<dbReference type="PROSITE" id="PS01187">
    <property type="entry name" value="EGF_CA"/>
    <property type="match status" value="1"/>
</dbReference>
<dbReference type="SMART" id="SM00181">
    <property type="entry name" value="EGF"/>
    <property type="match status" value="5"/>
</dbReference>
<organism evidence="9 10">
    <name type="scientific">Crotalus adamanteus</name>
    <name type="common">Eastern diamondback rattlesnake</name>
    <dbReference type="NCBI Taxonomy" id="8729"/>
    <lineage>
        <taxon>Eukaryota</taxon>
        <taxon>Metazoa</taxon>
        <taxon>Chordata</taxon>
        <taxon>Craniata</taxon>
        <taxon>Vertebrata</taxon>
        <taxon>Euteleostomi</taxon>
        <taxon>Lepidosauria</taxon>
        <taxon>Squamata</taxon>
        <taxon>Bifurcata</taxon>
        <taxon>Unidentata</taxon>
        <taxon>Episquamata</taxon>
        <taxon>Toxicofera</taxon>
        <taxon>Serpentes</taxon>
        <taxon>Colubroidea</taxon>
        <taxon>Viperidae</taxon>
        <taxon>Crotalinae</taxon>
        <taxon>Crotalus</taxon>
    </lineage>
</organism>
<reference evidence="9 10" key="1">
    <citation type="journal article" date="2024" name="Proc. Natl. Acad. Sci. U.S.A.">
        <title>The genetic regulatory architecture and epigenomic basis for age-related changes in rattlesnake venom.</title>
        <authorList>
            <person name="Hogan M.P."/>
            <person name="Holding M.L."/>
            <person name="Nystrom G.S."/>
            <person name="Colston T.J."/>
            <person name="Bartlett D.A."/>
            <person name="Mason A.J."/>
            <person name="Ellsworth S.A."/>
            <person name="Rautsaw R.M."/>
            <person name="Lawrence K.C."/>
            <person name="Strickland J.L."/>
            <person name="He B."/>
            <person name="Fraser P."/>
            <person name="Margres M.J."/>
            <person name="Gilbert D.M."/>
            <person name="Gibbs H.L."/>
            <person name="Parkinson C.L."/>
            <person name="Rokyta D.R."/>
        </authorList>
    </citation>
    <scope>NUCLEOTIDE SEQUENCE [LARGE SCALE GENOMIC DNA]</scope>
    <source>
        <strain evidence="9">DRR0105</strain>
    </source>
</reference>
<feature type="disulfide bond" evidence="6">
    <location>
        <begin position="97"/>
        <end position="106"/>
    </location>
</feature>
<dbReference type="AlphaFoldDB" id="A0AAW1AWR1"/>
<evidence type="ECO:0000313" key="9">
    <source>
        <dbReference type="EMBL" id="KAK9394262.1"/>
    </source>
</evidence>
<keyword evidence="7" id="KW-0812">Transmembrane</keyword>
<proteinExistence type="predicted"/>
<keyword evidence="3" id="KW-0677">Repeat</keyword>
<keyword evidence="2" id="KW-0732">Signal</keyword>
<dbReference type="InterPro" id="IPR013032">
    <property type="entry name" value="EGF-like_CS"/>
</dbReference>
<dbReference type="SUPFAM" id="SSF57184">
    <property type="entry name" value="Growth factor receptor domain"/>
    <property type="match status" value="1"/>
</dbReference>
<dbReference type="PROSITE" id="PS01186">
    <property type="entry name" value="EGF_2"/>
    <property type="match status" value="4"/>
</dbReference>
<feature type="domain" description="EGF-like" evidence="8">
    <location>
        <begin position="1"/>
        <end position="30"/>
    </location>
</feature>
<dbReference type="FunFam" id="2.10.25.10:FF:000066">
    <property type="entry name" value="FAT atypical cadherin 4"/>
    <property type="match status" value="1"/>
</dbReference>
<feature type="disulfide bond" evidence="6">
    <location>
        <begin position="173"/>
        <end position="182"/>
    </location>
</feature>
<evidence type="ECO:0000256" key="7">
    <source>
        <dbReference type="SAM" id="Phobius"/>
    </source>
</evidence>
<gene>
    <name evidence="9" type="ORF">NXF25_014790</name>
</gene>
<keyword evidence="4 6" id="KW-1015">Disulfide bond</keyword>
<feature type="domain" description="EGF-like" evidence="8">
    <location>
        <begin position="109"/>
        <end position="145"/>
    </location>
</feature>
<feature type="domain" description="EGF-like" evidence="8">
    <location>
        <begin position="71"/>
        <end position="107"/>
    </location>
</feature>
<evidence type="ECO:0000256" key="2">
    <source>
        <dbReference type="ARBA" id="ARBA00022729"/>
    </source>
</evidence>
<dbReference type="FunFam" id="2.10.25.10:FF:000012">
    <property type="entry name" value="Delta-like protein"/>
    <property type="match status" value="2"/>
</dbReference>
<protein>
    <submittedName>
        <fullName evidence="9">Delta-like B</fullName>
    </submittedName>
</protein>
<dbReference type="CDD" id="cd00054">
    <property type="entry name" value="EGF_CA"/>
    <property type="match status" value="4"/>
</dbReference>
<feature type="domain" description="EGF-like" evidence="8">
    <location>
        <begin position="147"/>
        <end position="183"/>
    </location>
</feature>
<dbReference type="PROSITE" id="PS50026">
    <property type="entry name" value="EGF_3"/>
    <property type="match status" value="5"/>
</dbReference>
<dbReference type="PANTHER" id="PTHR12916:SF9">
    <property type="entry name" value="NEUROGENIC LOCUS NOTCH HOMOLOG PROTEIN 1-RELATED"/>
    <property type="match status" value="1"/>
</dbReference>
<comment type="caution">
    <text evidence="6">Lacks conserved residue(s) required for the propagation of feature annotation.</text>
</comment>